<accession>A0ABP9A0C9</accession>
<organism evidence="2 3">
    <name type="scientific">Flavobacterium hankyongi</name>
    <dbReference type="NCBI Taxonomy" id="1176532"/>
    <lineage>
        <taxon>Bacteria</taxon>
        <taxon>Pseudomonadati</taxon>
        <taxon>Bacteroidota</taxon>
        <taxon>Flavobacteriia</taxon>
        <taxon>Flavobacteriales</taxon>
        <taxon>Flavobacteriaceae</taxon>
        <taxon>Flavobacterium</taxon>
    </lineage>
</organism>
<dbReference type="EMBL" id="BAABIP010000018">
    <property type="protein sequence ID" value="GAA4770935.1"/>
    <property type="molecule type" value="Genomic_DNA"/>
</dbReference>
<dbReference type="PROSITE" id="PS51257">
    <property type="entry name" value="PROKAR_LIPOPROTEIN"/>
    <property type="match status" value="1"/>
</dbReference>
<proteinExistence type="predicted"/>
<evidence type="ECO:0000313" key="3">
    <source>
        <dbReference type="Proteomes" id="UP001500141"/>
    </source>
</evidence>
<keyword evidence="1" id="KW-0732">Signal</keyword>
<dbReference type="Proteomes" id="UP001500141">
    <property type="component" value="Unassembled WGS sequence"/>
</dbReference>
<reference evidence="3" key="1">
    <citation type="journal article" date="2019" name="Int. J. Syst. Evol. Microbiol.">
        <title>The Global Catalogue of Microorganisms (GCM) 10K type strain sequencing project: providing services to taxonomists for standard genome sequencing and annotation.</title>
        <authorList>
            <consortium name="The Broad Institute Genomics Platform"/>
            <consortium name="The Broad Institute Genome Sequencing Center for Infectious Disease"/>
            <person name="Wu L."/>
            <person name="Ma J."/>
        </authorList>
    </citation>
    <scope>NUCLEOTIDE SEQUENCE [LARGE SCALE GENOMIC DNA]</scope>
    <source>
        <strain evidence="3">JCM 18198</strain>
    </source>
</reference>
<evidence type="ECO:0008006" key="4">
    <source>
        <dbReference type="Google" id="ProtNLM"/>
    </source>
</evidence>
<feature type="signal peptide" evidence="1">
    <location>
        <begin position="1"/>
        <end position="21"/>
    </location>
</feature>
<sequence>MKLKLLLLNLLTVLFIVSCNGQEKPKTISPKEKSNESSLTDNFYKLKNLYFNSDEKLIFSSELIKNKGKFAVYYIPL</sequence>
<evidence type="ECO:0000256" key="1">
    <source>
        <dbReference type="SAM" id="SignalP"/>
    </source>
</evidence>
<gene>
    <name evidence="2" type="ORF">GCM10023230_21380</name>
</gene>
<dbReference type="RefSeq" id="WP_264544514.1">
    <property type="nucleotide sequence ID" value="NZ_BAABIP010000018.1"/>
</dbReference>
<protein>
    <recommendedName>
        <fullName evidence="4">Lipoprotein</fullName>
    </recommendedName>
</protein>
<feature type="chain" id="PRO_5045399253" description="Lipoprotein" evidence="1">
    <location>
        <begin position="22"/>
        <end position="77"/>
    </location>
</feature>
<name>A0ABP9A0C9_9FLAO</name>
<comment type="caution">
    <text evidence="2">The sequence shown here is derived from an EMBL/GenBank/DDBJ whole genome shotgun (WGS) entry which is preliminary data.</text>
</comment>
<keyword evidence="3" id="KW-1185">Reference proteome</keyword>
<evidence type="ECO:0000313" key="2">
    <source>
        <dbReference type="EMBL" id="GAA4770935.1"/>
    </source>
</evidence>